<evidence type="ECO:0000313" key="2">
    <source>
        <dbReference type="EMBL" id="QEH31950.1"/>
    </source>
</evidence>
<sequence length="164" mass="18054">MTVVRRWFLLWALMFWQGGFMFYGGVVVPVGAAVLGSDQEQGFITRSVTNYLNLAGAVALALWGWELAAGRGETPGGRRFRWAIWAALVLLLGLLAWLHIRLDALLDPDAAIILDRPGFRAGHRRYLMAITAQWAGCLLLTALTILAWRDEDATRPFAGRSAGG</sequence>
<dbReference type="KEGG" id="agv:OJF2_04170"/>
<gene>
    <name evidence="2" type="ORF">OJF2_04170</name>
</gene>
<evidence type="ECO:0000313" key="3">
    <source>
        <dbReference type="Proteomes" id="UP000324233"/>
    </source>
</evidence>
<feature type="transmembrane region" description="Helical" evidence="1">
    <location>
        <begin position="126"/>
        <end position="148"/>
    </location>
</feature>
<dbReference type="OrthoDB" id="272135at2"/>
<organism evidence="2 3">
    <name type="scientific">Aquisphaera giovannonii</name>
    <dbReference type="NCBI Taxonomy" id="406548"/>
    <lineage>
        <taxon>Bacteria</taxon>
        <taxon>Pseudomonadati</taxon>
        <taxon>Planctomycetota</taxon>
        <taxon>Planctomycetia</taxon>
        <taxon>Isosphaerales</taxon>
        <taxon>Isosphaeraceae</taxon>
        <taxon>Aquisphaera</taxon>
    </lineage>
</organism>
<keyword evidence="1" id="KW-0812">Transmembrane</keyword>
<accession>A0A5B9VW52</accession>
<name>A0A5B9VW52_9BACT</name>
<feature type="transmembrane region" description="Helical" evidence="1">
    <location>
        <begin position="82"/>
        <end position="100"/>
    </location>
</feature>
<feature type="transmembrane region" description="Helical" evidence="1">
    <location>
        <begin position="51"/>
        <end position="70"/>
    </location>
</feature>
<feature type="transmembrane region" description="Helical" evidence="1">
    <location>
        <begin position="7"/>
        <end position="31"/>
    </location>
</feature>
<dbReference type="EMBL" id="CP042997">
    <property type="protein sequence ID" value="QEH31950.1"/>
    <property type="molecule type" value="Genomic_DNA"/>
</dbReference>
<dbReference type="RefSeq" id="WP_148590772.1">
    <property type="nucleotide sequence ID" value="NZ_CP042997.1"/>
</dbReference>
<keyword evidence="1" id="KW-1133">Transmembrane helix</keyword>
<keyword evidence="1" id="KW-0472">Membrane</keyword>
<dbReference type="AlphaFoldDB" id="A0A5B9VW52"/>
<evidence type="ECO:0008006" key="4">
    <source>
        <dbReference type="Google" id="ProtNLM"/>
    </source>
</evidence>
<dbReference type="Proteomes" id="UP000324233">
    <property type="component" value="Chromosome"/>
</dbReference>
<evidence type="ECO:0000256" key="1">
    <source>
        <dbReference type="SAM" id="Phobius"/>
    </source>
</evidence>
<reference evidence="2 3" key="1">
    <citation type="submission" date="2019-08" db="EMBL/GenBank/DDBJ databases">
        <title>Deep-cultivation of Planctomycetes and their phenomic and genomic characterization uncovers novel biology.</title>
        <authorList>
            <person name="Wiegand S."/>
            <person name="Jogler M."/>
            <person name="Boedeker C."/>
            <person name="Pinto D."/>
            <person name="Vollmers J."/>
            <person name="Rivas-Marin E."/>
            <person name="Kohn T."/>
            <person name="Peeters S.H."/>
            <person name="Heuer A."/>
            <person name="Rast P."/>
            <person name="Oberbeckmann S."/>
            <person name="Bunk B."/>
            <person name="Jeske O."/>
            <person name="Meyerdierks A."/>
            <person name="Storesund J.E."/>
            <person name="Kallscheuer N."/>
            <person name="Luecker S."/>
            <person name="Lage O.M."/>
            <person name="Pohl T."/>
            <person name="Merkel B.J."/>
            <person name="Hornburger P."/>
            <person name="Mueller R.-W."/>
            <person name="Bruemmer F."/>
            <person name="Labrenz M."/>
            <person name="Spormann A.M."/>
            <person name="Op den Camp H."/>
            <person name="Overmann J."/>
            <person name="Amann R."/>
            <person name="Jetten M.S.M."/>
            <person name="Mascher T."/>
            <person name="Medema M.H."/>
            <person name="Devos D.P."/>
            <person name="Kaster A.-K."/>
            <person name="Ovreas L."/>
            <person name="Rohde M."/>
            <person name="Galperin M.Y."/>
            <person name="Jogler C."/>
        </authorList>
    </citation>
    <scope>NUCLEOTIDE SEQUENCE [LARGE SCALE GENOMIC DNA]</scope>
    <source>
        <strain evidence="2 3">OJF2</strain>
    </source>
</reference>
<proteinExistence type="predicted"/>
<keyword evidence="3" id="KW-1185">Reference proteome</keyword>
<protein>
    <recommendedName>
        <fullName evidence="4">DUF4149 domain-containing protein</fullName>
    </recommendedName>
</protein>